<feature type="compositionally biased region" description="Low complexity" evidence="1">
    <location>
        <begin position="51"/>
        <end position="62"/>
    </location>
</feature>
<feature type="region of interest" description="Disordered" evidence="1">
    <location>
        <begin position="43"/>
        <end position="90"/>
    </location>
</feature>
<dbReference type="Proteomes" id="UP000887568">
    <property type="component" value="Unplaced"/>
</dbReference>
<dbReference type="InterPro" id="IPR033615">
    <property type="entry name" value="EOLA1/EOLA2"/>
</dbReference>
<dbReference type="SUPFAM" id="SSF88697">
    <property type="entry name" value="PUA domain-like"/>
    <property type="match status" value="1"/>
</dbReference>
<dbReference type="Gene3D" id="2.30.130.30">
    <property type="entry name" value="Hypothetical protein"/>
    <property type="match status" value="1"/>
</dbReference>
<dbReference type="OMA" id="WTPVFQE"/>
<dbReference type="InterPro" id="IPR015947">
    <property type="entry name" value="PUA-like_sf"/>
</dbReference>
<reference evidence="2" key="1">
    <citation type="submission" date="2022-11" db="UniProtKB">
        <authorList>
            <consortium name="EnsemblMetazoa"/>
        </authorList>
    </citation>
    <scope>IDENTIFICATION</scope>
</reference>
<name>A0A914A2U6_PATMI</name>
<evidence type="ECO:0000313" key="2">
    <source>
        <dbReference type="EnsemblMetazoa" id="XP_038057701.1"/>
    </source>
</evidence>
<dbReference type="EnsemblMetazoa" id="XM_038201773.1">
    <property type="protein sequence ID" value="XP_038057701.1"/>
    <property type="gene ID" value="LOC119729207"/>
</dbReference>
<dbReference type="RefSeq" id="XP_038057701.1">
    <property type="nucleotide sequence ID" value="XM_038201773.1"/>
</dbReference>
<dbReference type="GeneID" id="119729207"/>
<keyword evidence="3" id="KW-1185">Reference proteome</keyword>
<dbReference type="PANTHER" id="PTHR31666:SF0">
    <property type="entry name" value="PROTEIN EOLA1-RELATED"/>
    <property type="match status" value="1"/>
</dbReference>
<accession>A0A914A2U6</accession>
<evidence type="ECO:0000313" key="3">
    <source>
        <dbReference type="Proteomes" id="UP000887568"/>
    </source>
</evidence>
<dbReference type="OrthoDB" id="2865258at2759"/>
<protein>
    <recommendedName>
        <fullName evidence="4">ASCH domain-containing protein</fullName>
    </recommendedName>
</protein>
<evidence type="ECO:0008006" key="4">
    <source>
        <dbReference type="Google" id="ProtNLM"/>
    </source>
</evidence>
<organism evidence="2 3">
    <name type="scientific">Patiria miniata</name>
    <name type="common">Bat star</name>
    <name type="synonym">Asterina miniata</name>
    <dbReference type="NCBI Taxonomy" id="46514"/>
    <lineage>
        <taxon>Eukaryota</taxon>
        <taxon>Metazoa</taxon>
        <taxon>Echinodermata</taxon>
        <taxon>Eleutherozoa</taxon>
        <taxon>Asterozoa</taxon>
        <taxon>Asteroidea</taxon>
        <taxon>Valvatacea</taxon>
        <taxon>Valvatida</taxon>
        <taxon>Asterinidae</taxon>
        <taxon>Patiria</taxon>
    </lineage>
</organism>
<proteinExistence type="predicted"/>
<dbReference type="AlphaFoldDB" id="A0A914A2U6"/>
<evidence type="ECO:0000256" key="1">
    <source>
        <dbReference type="SAM" id="MobiDB-lite"/>
    </source>
</evidence>
<dbReference type="PANTHER" id="PTHR31666">
    <property type="entry name" value="PROTEIN CXORF40A-RELATED"/>
    <property type="match status" value="1"/>
</dbReference>
<sequence length="245" mass="28001">MYTCTVMYFVCWNLVRAYGDTLLTELDAMATKDCIHPKIKKRQRYSPYTRQKSAGSSSSTSAQKDDSATITSTQCKSLDDKGGDQSSESTQISKTYPCISARQPYAGFILNGLKTIETRWTPVFQELEGSTVAIHVAWRDWEGEEEWRTILGMSHKEVESERFLQDGERHGRAVVAGLVDVGETWQCPADIENVEQSLEWETCALLRPLNDKFLTRLSNPRWLRRPVRIRGQRGIWEVEIPQDCL</sequence>